<keyword evidence="3" id="KW-1185">Reference proteome</keyword>
<sequence length="85" mass="9720">MYQEWTRIPVHVPLVQVSSELVDRDSSYGGGGKKAGELWRSGKLKQQEWKHEDDELNEAEMSSMSMWEEGKEKQELAQAQLLPAS</sequence>
<reference evidence="2 3" key="1">
    <citation type="submission" date="2016-09" db="EMBL/GenBank/DDBJ databases">
        <authorList>
            <person name="Capua I."/>
            <person name="De Benedictis P."/>
            <person name="Joannis T."/>
            <person name="Lombin L.H."/>
            <person name="Cattoli G."/>
        </authorList>
    </citation>
    <scope>NUCLEOTIDE SEQUENCE [LARGE SCALE GENOMIC DNA]</scope>
    <source>
        <strain evidence="2 3">IMI 309357</strain>
    </source>
</reference>
<name>A0A1G4BL65_9PEZI</name>
<gene>
    <name evidence="2" type="ORF">CORC01_02434</name>
</gene>
<organism evidence="2 3">
    <name type="scientific">Colletotrichum orchidophilum</name>
    <dbReference type="NCBI Taxonomy" id="1209926"/>
    <lineage>
        <taxon>Eukaryota</taxon>
        <taxon>Fungi</taxon>
        <taxon>Dikarya</taxon>
        <taxon>Ascomycota</taxon>
        <taxon>Pezizomycotina</taxon>
        <taxon>Sordariomycetes</taxon>
        <taxon>Hypocreomycetidae</taxon>
        <taxon>Glomerellales</taxon>
        <taxon>Glomerellaceae</taxon>
        <taxon>Colletotrichum</taxon>
    </lineage>
</organism>
<dbReference type="AlphaFoldDB" id="A0A1G4BL65"/>
<dbReference type="RefSeq" id="XP_022479296.1">
    <property type="nucleotide sequence ID" value="XM_022614084.1"/>
</dbReference>
<evidence type="ECO:0000256" key="1">
    <source>
        <dbReference type="SAM" id="MobiDB-lite"/>
    </source>
</evidence>
<evidence type="ECO:0000313" key="2">
    <source>
        <dbReference type="EMBL" id="OHF02154.1"/>
    </source>
</evidence>
<protein>
    <submittedName>
        <fullName evidence="2">Uncharacterized protein</fullName>
    </submittedName>
</protein>
<feature type="region of interest" description="Disordered" evidence="1">
    <location>
        <begin position="23"/>
        <end position="85"/>
    </location>
</feature>
<proteinExistence type="predicted"/>
<dbReference type="EMBL" id="MJBS01000014">
    <property type="protein sequence ID" value="OHF02154.1"/>
    <property type="molecule type" value="Genomic_DNA"/>
</dbReference>
<dbReference type="GeneID" id="34555594"/>
<comment type="caution">
    <text evidence="2">The sequence shown here is derived from an EMBL/GenBank/DDBJ whole genome shotgun (WGS) entry which is preliminary data.</text>
</comment>
<evidence type="ECO:0000313" key="3">
    <source>
        <dbReference type="Proteomes" id="UP000176998"/>
    </source>
</evidence>
<dbReference type="Proteomes" id="UP000176998">
    <property type="component" value="Unassembled WGS sequence"/>
</dbReference>
<accession>A0A1G4BL65</accession>